<protein>
    <submittedName>
        <fullName evidence="5">Type i restriction-modification system specificity subunit</fullName>
    </submittedName>
</protein>
<feature type="domain" description="Type I restriction modification DNA specificity" evidence="4">
    <location>
        <begin position="8"/>
        <end position="177"/>
    </location>
</feature>
<dbReference type="Pfam" id="PF01420">
    <property type="entry name" value="Methylase_S"/>
    <property type="match status" value="1"/>
</dbReference>
<dbReference type="GO" id="GO:0003677">
    <property type="term" value="F:DNA binding"/>
    <property type="evidence" value="ECO:0007669"/>
    <property type="project" value="UniProtKB-KW"/>
</dbReference>
<comment type="similarity">
    <text evidence="1">Belongs to the type-I restriction system S methylase family.</text>
</comment>
<dbReference type="PANTHER" id="PTHR30408:SF12">
    <property type="entry name" value="TYPE I RESTRICTION ENZYME MJAVIII SPECIFICITY SUBUNIT"/>
    <property type="match status" value="1"/>
</dbReference>
<evidence type="ECO:0000313" key="5">
    <source>
        <dbReference type="EMBL" id="KRM74330.1"/>
    </source>
</evidence>
<accession>A0A0R2B5H2</accession>
<dbReference type="InterPro" id="IPR044946">
    <property type="entry name" value="Restrct_endonuc_typeI_TRD_sf"/>
</dbReference>
<evidence type="ECO:0000256" key="2">
    <source>
        <dbReference type="ARBA" id="ARBA00022747"/>
    </source>
</evidence>
<sequence>MLIRTNAWELRKLGEVVEFFSGLTYSPQNVIHDAGVLVLRSSNIRDGEIVDADNVYVEPTVAISRKIRNGDIIVVVRNGSRGLIGKHAKVKKNLGNAVIGAFMAGIRAKRSDFINATLDTQKFNLEINRNLGATINQITNKNFKNMCFYIPSDIEQQKIGSFFKHLDELITLHQRIEKISS</sequence>
<evidence type="ECO:0000256" key="3">
    <source>
        <dbReference type="ARBA" id="ARBA00023125"/>
    </source>
</evidence>
<evidence type="ECO:0000256" key="1">
    <source>
        <dbReference type="ARBA" id="ARBA00010923"/>
    </source>
</evidence>
<dbReference type="Gene3D" id="3.90.220.20">
    <property type="entry name" value="DNA methylase specificity domains"/>
    <property type="match status" value="1"/>
</dbReference>
<dbReference type="PANTHER" id="PTHR30408">
    <property type="entry name" value="TYPE-1 RESTRICTION ENZYME ECOKI SPECIFICITY PROTEIN"/>
    <property type="match status" value="1"/>
</dbReference>
<dbReference type="Proteomes" id="UP000051612">
    <property type="component" value="Unassembled WGS sequence"/>
</dbReference>
<dbReference type="PATRIC" id="fig|1423772.3.peg.499"/>
<dbReference type="EMBL" id="AYYN01000099">
    <property type="protein sequence ID" value="KRM74330.1"/>
    <property type="molecule type" value="Genomic_DNA"/>
</dbReference>
<proteinExistence type="inferred from homology"/>
<dbReference type="InterPro" id="IPR000055">
    <property type="entry name" value="Restrct_endonuc_typeI_TRD"/>
</dbReference>
<dbReference type="RefSeq" id="WP_056959214.1">
    <property type="nucleotide sequence ID" value="NZ_AYYN01000099.1"/>
</dbReference>
<dbReference type="AlphaFoldDB" id="A0A0R2B5H2"/>
<dbReference type="GO" id="GO:0009307">
    <property type="term" value="P:DNA restriction-modification system"/>
    <property type="evidence" value="ECO:0007669"/>
    <property type="project" value="UniProtKB-KW"/>
</dbReference>
<dbReference type="InterPro" id="IPR052021">
    <property type="entry name" value="Type-I_RS_S_subunit"/>
</dbReference>
<gene>
    <name evidence="5" type="ORF">FC48_GL000460</name>
</gene>
<dbReference type="SUPFAM" id="SSF116734">
    <property type="entry name" value="DNA methylase specificity domain"/>
    <property type="match status" value="1"/>
</dbReference>
<evidence type="ECO:0000313" key="6">
    <source>
        <dbReference type="Proteomes" id="UP000051612"/>
    </source>
</evidence>
<organism evidence="5 6">
    <name type="scientific">Ligilactobacillus murinus DSM 20452 = NBRC 14221</name>
    <dbReference type="NCBI Taxonomy" id="1423772"/>
    <lineage>
        <taxon>Bacteria</taxon>
        <taxon>Bacillati</taxon>
        <taxon>Bacillota</taxon>
        <taxon>Bacilli</taxon>
        <taxon>Lactobacillales</taxon>
        <taxon>Lactobacillaceae</taxon>
        <taxon>Ligilactobacillus</taxon>
    </lineage>
</organism>
<name>A0A0R2B5H2_9LACO</name>
<keyword evidence="2" id="KW-0680">Restriction system</keyword>
<keyword evidence="3" id="KW-0238">DNA-binding</keyword>
<reference evidence="5 6" key="1">
    <citation type="journal article" date="2015" name="Genome Announc.">
        <title>Expanding the biotechnology potential of lactobacilli through comparative genomics of 213 strains and associated genera.</title>
        <authorList>
            <person name="Sun Z."/>
            <person name="Harris H.M."/>
            <person name="McCann A."/>
            <person name="Guo C."/>
            <person name="Argimon S."/>
            <person name="Zhang W."/>
            <person name="Yang X."/>
            <person name="Jeffery I.B."/>
            <person name="Cooney J.C."/>
            <person name="Kagawa T.F."/>
            <person name="Liu W."/>
            <person name="Song Y."/>
            <person name="Salvetti E."/>
            <person name="Wrobel A."/>
            <person name="Rasinkangas P."/>
            <person name="Parkhill J."/>
            <person name="Rea M.C."/>
            <person name="O'Sullivan O."/>
            <person name="Ritari J."/>
            <person name="Douillard F.P."/>
            <person name="Paul Ross R."/>
            <person name="Yang R."/>
            <person name="Briner A.E."/>
            <person name="Felis G.E."/>
            <person name="de Vos W.M."/>
            <person name="Barrangou R."/>
            <person name="Klaenhammer T.R."/>
            <person name="Caufield P.W."/>
            <person name="Cui Y."/>
            <person name="Zhang H."/>
            <person name="O'Toole P.W."/>
        </authorList>
    </citation>
    <scope>NUCLEOTIDE SEQUENCE [LARGE SCALE GENOMIC DNA]</scope>
    <source>
        <strain evidence="5 6">DSM 20452</strain>
    </source>
</reference>
<evidence type="ECO:0000259" key="4">
    <source>
        <dbReference type="Pfam" id="PF01420"/>
    </source>
</evidence>
<comment type="caution">
    <text evidence="5">The sequence shown here is derived from an EMBL/GenBank/DDBJ whole genome shotgun (WGS) entry which is preliminary data.</text>
</comment>